<dbReference type="Proteomes" id="UP000830671">
    <property type="component" value="Chromosome 2"/>
</dbReference>
<protein>
    <submittedName>
        <fullName evidence="2">Uncharacterized protein</fullName>
    </submittedName>
</protein>
<dbReference type="EMBL" id="CP019474">
    <property type="protein sequence ID" value="UQC78734.1"/>
    <property type="molecule type" value="Genomic_DNA"/>
</dbReference>
<dbReference type="GeneID" id="73338237"/>
<dbReference type="RefSeq" id="XP_049140370.1">
    <property type="nucleotide sequence ID" value="XM_049283227.1"/>
</dbReference>
<keyword evidence="1" id="KW-0732">Signal</keyword>
<proteinExistence type="predicted"/>
<feature type="signal peptide" evidence="1">
    <location>
        <begin position="1"/>
        <end position="17"/>
    </location>
</feature>
<accession>A0A9Q8SK03</accession>
<evidence type="ECO:0000256" key="1">
    <source>
        <dbReference type="SAM" id="SignalP"/>
    </source>
</evidence>
<reference evidence="2" key="1">
    <citation type="journal article" date="2021" name="Mol. Plant Microbe Interact.">
        <title>Complete Genome Sequence of the Plant-Pathogenic Fungus Colletotrichum lupini.</title>
        <authorList>
            <person name="Baroncelli R."/>
            <person name="Pensec F."/>
            <person name="Da Lio D."/>
            <person name="Boufleur T."/>
            <person name="Vicente I."/>
            <person name="Sarrocco S."/>
            <person name="Picot A."/>
            <person name="Baraldi E."/>
            <person name="Sukno S."/>
            <person name="Thon M."/>
            <person name="Le Floch G."/>
        </authorList>
    </citation>
    <scope>NUCLEOTIDE SEQUENCE</scope>
    <source>
        <strain evidence="2">IMI 504893</strain>
    </source>
</reference>
<dbReference type="KEGG" id="clup:CLUP02_04211"/>
<name>A0A9Q8SK03_9PEZI</name>
<gene>
    <name evidence="2" type="ORF">CLUP02_04211</name>
</gene>
<evidence type="ECO:0000313" key="3">
    <source>
        <dbReference type="Proteomes" id="UP000830671"/>
    </source>
</evidence>
<keyword evidence="3" id="KW-1185">Reference proteome</keyword>
<evidence type="ECO:0000313" key="2">
    <source>
        <dbReference type="EMBL" id="UQC78734.1"/>
    </source>
</evidence>
<dbReference type="AlphaFoldDB" id="A0A9Q8SK03"/>
<sequence>MKFTLATLLTIVAAVSAASVDIGLTARQDNCASKGGKSPLTLTSNCGDVGDRACCSGTTCQTTRAPVGGVGMICT</sequence>
<feature type="chain" id="PRO_5040136412" evidence="1">
    <location>
        <begin position="18"/>
        <end position="75"/>
    </location>
</feature>
<organism evidence="2 3">
    <name type="scientific">Colletotrichum lupini</name>
    <dbReference type="NCBI Taxonomy" id="145971"/>
    <lineage>
        <taxon>Eukaryota</taxon>
        <taxon>Fungi</taxon>
        <taxon>Dikarya</taxon>
        <taxon>Ascomycota</taxon>
        <taxon>Pezizomycotina</taxon>
        <taxon>Sordariomycetes</taxon>
        <taxon>Hypocreomycetidae</taxon>
        <taxon>Glomerellales</taxon>
        <taxon>Glomerellaceae</taxon>
        <taxon>Colletotrichum</taxon>
        <taxon>Colletotrichum acutatum species complex</taxon>
    </lineage>
</organism>